<sequence>MTGQLAERYGRTRNRARRDRWWIIGIALAFVAVFTAWVLWAGLDGSSGDLEATDTAHTIVNAHSVSVTFSINTAPGTPVTCAVQALDESFAIVGWKIVSYPGSSQRVTSHTETIRTTQLSNTGLISSCWLT</sequence>
<accession>A0A6L9Y0Y4</accession>
<name>A0A6L9Y0Y4_9MICO</name>
<evidence type="ECO:0000313" key="3">
    <source>
        <dbReference type="Proteomes" id="UP000474967"/>
    </source>
</evidence>
<dbReference type="RefSeq" id="WP_163290665.1">
    <property type="nucleotide sequence ID" value="NZ_JAAGWY010000003.1"/>
</dbReference>
<dbReference type="Proteomes" id="UP000474967">
    <property type="component" value="Unassembled WGS sequence"/>
</dbReference>
<evidence type="ECO:0000256" key="1">
    <source>
        <dbReference type="SAM" id="Phobius"/>
    </source>
</evidence>
<dbReference type="InterPro" id="IPR025443">
    <property type="entry name" value="DUF4307"/>
</dbReference>
<gene>
    <name evidence="2" type="ORF">G3T36_15295</name>
</gene>
<dbReference type="AlphaFoldDB" id="A0A6L9Y0Y4"/>
<proteinExistence type="predicted"/>
<keyword evidence="1" id="KW-1133">Transmembrane helix</keyword>
<dbReference type="EMBL" id="JAAGWY010000003">
    <property type="protein sequence ID" value="NEN07226.1"/>
    <property type="molecule type" value="Genomic_DNA"/>
</dbReference>
<protein>
    <submittedName>
        <fullName evidence="2">DUF4307 domain-containing protein</fullName>
    </submittedName>
</protein>
<reference evidence="2 3" key="1">
    <citation type="journal article" date="2014" name="J. Microbiol.">
        <title>Diaminobutyricibacter tongyongensis gen. nov., sp. nov. and Homoserinibacter gongjuensis gen. nov., sp. nov. belong to the family Microbacteriaceae.</title>
        <authorList>
            <person name="Kim S.J."/>
            <person name="Ahn J.H."/>
            <person name="Weon H.Y."/>
            <person name="Hamada M."/>
            <person name="Suzuki K."/>
            <person name="Kwon S.W."/>
        </authorList>
    </citation>
    <scope>NUCLEOTIDE SEQUENCE [LARGE SCALE GENOMIC DNA]</scope>
    <source>
        <strain evidence="2 3">NBRC 108724</strain>
    </source>
</reference>
<dbReference type="Pfam" id="PF14155">
    <property type="entry name" value="DUF4307"/>
    <property type="match status" value="1"/>
</dbReference>
<comment type="caution">
    <text evidence="2">The sequence shown here is derived from an EMBL/GenBank/DDBJ whole genome shotgun (WGS) entry which is preliminary data.</text>
</comment>
<keyword evidence="1" id="KW-0472">Membrane</keyword>
<keyword evidence="1" id="KW-0812">Transmembrane</keyword>
<feature type="transmembrane region" description="Helical" evidence="1">
    <location>
        <begin position="21"/>
        <end position="43"/>
    </location>
</feature>
<keyword evidence="3" id="KW-1185">Reference proteome</keyword>
<evidence type="ECO:0000313" key="2">
    <source>
        <dbReference type="EMBL" id="NEN07226.1"/>
    </source>
</evidence>
<organism evidence="2 3">
    <name type="scientific">Leifsonia tongyongensis</name>
    <dbReference type="NCBI Taxonomy" id="1268043"/>
    <lineage>
        <taxon>Bacteria</taxon>
        <taxon>Bacillati</taxon>
        <taxon>Actinomycetota</taxon>
        <taxon>Actinomycetes</taxon>
        <taxon>Micrococcales</taxon>
        <taxon>Microbacteriaceae</taxon>
        <taxon>Leifsonia</taxon>
    </lineage>
</organism>